<gene>
    <name evidence="6" type="ORF">UFOPK3376_02078</name>
</gene>
<dbReference type="EMBL" id="CAFBLP010000057">
    <property type="protein sequence ID" value="CAB4885229.1"/>
    <property type="molecule type" value="Genomic_DNA"/>
</dbReference>
<dbReference type="Pfam" id="PF00565">
    <property type="entry name" value="SNase"/>
    <property type="match status" value="1"/>
</dbReference>
<dbReference type="PROSITE" id="PS50830">
    <property type="entry name" value="TNASE_3"/>
    <property type="match status" value="1"/>
</dbReference>
<reference evidence="6" key="1">
    <citation type="submission" date="2020-05" db="EMBL/GenBank/DDBJ databases">
        <authorList>
            <person name="Chiriac C."/>
            <person name="Salcher M."/>
            <person name="Ghai R."/>
            <person name="Kavagutti S V."/>
        </authorList>
    </citation>
    <scope>NUCLEOTIDE SEQUENCE</scope>
</reference>
<dbReference type="PROSITE" id="PS51841">
    <property type="entry name" value="LTD"/>
    <property type="match status" value="1"/>
</dbReference>
<protein>
    <submittedName>
        <fullName evidence="6">Unannotated protein</fullName>
    </submittedName>
</protein>
<proteinExistence type="predicted"/>
<dbReference type="Gene3D" id="2.60.40.1260">
    <property type="entry name" value="Lamin Tail domain"/>
    <property type="match status" value="1"/>
</dbReference>
<dbReference type="GO" id="GO:0004519">
    <property type="term" value="F:endonuclease activity"/>
    <property type="evidence" value="ECO:0007669"/>
    <property type="project" value="UniProtKB-KW"/>
</dbReference>
<evidence type="ECO:0000259" key="5">
    <source>
        <dbReference type="PROSITE" id="PS51841"/>
    </source>
</evidence>
<keyword evidence="3" id="KW-0378">Hydrolase</keyword>
<evidence type="ECO:0000259" key="4">
    <source>
        <dbReference type="PROSITE" id="PS50830"/>
    </source>
</evidence>
<dbReference type="SMART" id="SM00318">
    <property type="entry name" value="SNc"/>
    <property type="match status" value="1"/>
</dbReference>
<dbReference type="InterPro" id="IPR016071">
    <property type="entry name" value="Staphylococal_nuclease_OB-fold"/>
</dbReference>
<dbReference type="Pfam" id="PF00932">
    <property type="entry name" value="LTD"/>
    <property type="match status" value="1"/>
</dbReference>
<evidence type="ECO:0000256" key="2">
    <source>
        <dbReference type="ARBA" id="ARBA00022759"/>
    </source>
</evidence>
<dbReference type="SUPFAM" id="SSF74853">
    <property type="entry name" value="Lamin A/C globular tail domain"/>
    <property type="match status" value="1"/>
</dbReference>
<evidence type="ECO:0000256" key="3">
    <source>
        <dbReference type="ARBA" id="ARBA00022801"/>
    </source>
</evidence>
<dbReference type="InterPro" id="IPR035437">
    <property type="entry name" value="SNase_OB-fold_sf"/>
</dbReference>
<dbReference type="AlphaFoldDB" id="A0A6J7EYS9"/>
<dbReference type="SUPFAM" id="SSF50199">
    <property type="entry name" value="Staphylococcal nuclease"/>
    <property type="match status" value="1"/>
</dbReference>
<keyword evidence="2" id="KW-0255">Endonuclease</keyword>
<evidence type="ECO:0000313" key="6">
    <source>
        <dbReference type="EMBL" id="CAB4885229.1"/>
    </source>
</evidence>
<feature type="domain" description="LTD" evidence="5">
    <location>
        <begin position="128"/>
        <end position="242"/>
    </location>
</feature>
<dbReference type="InterPro" id="IPR036415">
    <property type="entry name" value="Lamin_tail_dom_sf"/>
</dbReference>
<organism evidence="6">
    <name type="scientific">freshwater metagenome</name>
    <dbReference type="NCBI Taxonomy" id="449393"/>
    <lineage>
        <taxon>unclassified sequences</taxon>
        <taxon>metagenomes</taxon>
        <taxon>ecological metagenomes</taxon>
    </lineage>
</organism>
<dbReference type="PANTHER" id="PTHR12302">
    <property type="entry name" value="EBNA2 BINDING PROTEIN P100"/>
    <property type="match status" value="1"/>
</dbReference>
<name>A0A6J7EYS9_9ZZZZ</name>
<dbReference type="PANTHER" id="PTHR12302:SF3">
    <property type="entry name" value="SERINE_THREONINE-PROTEIN KINASE 31"/>
    <property type="match status" value="1"/>
</dbReference>
<keyword evidence="1" id="KW-0540">Nuclease</keyword>
<dbReference type="GO" id="GO:0016787">
    <property type="term" value="F:hydrolase activity"/>
    <property type="evidence" value="ECO:0007669"/>
    <property type="project" value="UniProtKB-KW"/>
</dbReference>
<sequence>MAVVDGDTLKVQGPVGRITVRVVGINSPESGECFAAEATAAMRQLLAGHALRLIIDVSDVDQYGRSLRFVETADGANVGTDVGAEMVRGGFALSRRYSPDTTRSDRYDQLQQQAQVGGVGLWAADACGPAGVPVSISISQHANAAGDDNTNLNDEWVRFTNQAATPVDLSRWIVADESASHRYVFGAFVLGAGASVTLHTGCGQDTSTDRFWCNTKSAVWNNSGDTVFLRDPNGNNVVVLSY</sequence>
<dbReference type="InterPro" id="IPR001322">
    <property type="entry name" value="Lamin_tail_dom"/>
</dbReference>
<evidence type="ECO:0000256" key="1">
    <source>
        <dbReference type="ARBA" id="ARBA00022722"/>
    </source>
</evidence>
<feature type="domain" description="TNase-like" evidence="4">
    <location>
        <begin position="1"/>
        <end position="124"/>
    </location>
</feature>
<dbReference type="Gene3D" id="2.40.50.90">
    <property type="match status" value="1"/>
</dbReference>
<accession>A0A6J7EYS9</accession>